<evidence type="ECO:0000256" key="4">
    <source>
        <dbReference type="ARBA" id="ARBA00023277"/>
    </source>
</evidence>
<evidence type="ECO:0000256" key="6">
    <source>
        <dbReference type="ARBA" id="ARBA00023326"/>
    </source>
</evidence>
<evidence type="ECO:0000256" key="1">
    <source>
        <dbReference type="ARBA" id="ARBA00000822"/>
    </source>
</evidence>
<dbReference type="PANTHER" id="PTHR11177">
    <property type="entry name" value="CHITINASE"/>
    <property type="match status" value="1"/>
</dbReference>
<feature type="compositionally biased region" description="Basic residues" evidence="9">
    <location>
        <begin position="30"/>
        <end position="56"/>
    </location>
</feature>
<proteinExistence type="inferred from homology"/>
<dbReference type="InterPro" id="IPR001223">
    <property type="entry name" value="Glyco_hydro18_cat"/>
</dbReference>
<comment type="similarity">
    <text evidence="8">Belongs to the glycosyl hydrolase 18 family.</text>
</comment>
<organism evidence="11 12">
    <name type="scientific">Mucor plumbeus</name>
    <dbReference type="NCBI Taxonomy" id="97098"/>
    <lineage>
        <taxon>Eukaryota</taxon>
        <taxon>Fungi</taxon>
        <taxon>Fungi incertae sedis</taxon>
        <taxon>Mucoromycota</taxon>
        <taxon>Mucoromycotina</taxon>
        <taxon>Mucoromycetes</taxon>
        <taxon>Mucorales</taxon>
        <taxon>Mucorineae</taxon>
        <taxon>Mucoraceae</taxon>
        <taxon>Mucor</taxon>
    </lineage>
</organism>
<evidence type="ECO:0000256" key="9">
    <source>
        <dbReference type="SAM" id="MobiDB-lite"/>
    </source>
</evidence>
<keyword evidence="12" id="KW-1185">Reference proteome</keyword>
<evidence type="ECO:0000256" key="7">
    <source>
        <dbReference type="RuleBase" id="RU000489"/>
    </source>
</evidence>
<dbReference type="InterPro" id="IPR011583">
    <property type="entry name" value="Chitinase_II/V-like_cat"/>
</dbReference>
<dbReference type="Pfam" id="PF00704">
    <property type="entry name" value="Glyco_hydro_18"/>
    <property type="match status" value="1"/>
</dbReference>
<evidence type="ECO:0000256" key="5">
    <source>
        <dbReference type="ARBA" id="ARBA00023295"/>
    </source>
</evidence>
<dbReference type="Gene3D" id="3.10.50.10">
    <property type="match status" value="1"/>
</dbReference>
<dbReference type="PROSITE" id="PS51910">
    <property type="entry name" value="GH18_2"/>
    <property type="match status" value="1"/>
</dbReference>
<dbReference type="AlphaFoldDB" id="A0A8H7QJ61"/>
<gene>
    <name evidence="11" type="ORF">INT46_006826</name>
</gene>
<keyword evidence="5 7" id="KW-0326">Glycosidase</keyword>
<dbReference type="InterPro" id="IPR029070">
    <property type="entry name" value="Chitinase_insertion_sf"/>
</dbReference>
<evidence type="ECO:0000313" key="12">
    <source>
        <dbReference type="Proteomes" id="UP000650833"/>
    </source>
</evidence>
<comment type="caution">
    <text evidence="11">The sequence shown here is derived from an EMBL/GenBank/DDBJ whole genome shotgun (WGS) entry which is preliminary data.</text>
</comment>
<reference evidence="11" key="1">
    <citation type="submission" date="2020-12" db="EMBL/GenBank/DDBJ databases">
        <title>Metabolic potential, ecology and presence of endohyphal bacteria is reflected in genomic diversity of Mucoromycotina.</title>
        <authorList>
            <person name="Muszewska A."/>
            <person name="Okrasinska A."/>
            <person name="Steczkiewicz K."/>
            <person name="Drgas O."/>
            <person name="Orlowska M."/>
            <person name="Perlinska-Lenart U."/>
            <person name="Aleksandrzak-Piekarczyk T."/>
            <person name="Szatraj K."/>
            <person name="Zielenkiewicz U."/>
            <person name="Pilsyk S."/>
            <person name="Malc E."/>
            <person name="Mieczkowski P."/>
            <person name="Kruszewska J.S."/>
            <person name="Biernat P."/>
            <person name="Pawlowska J."/>
        </authorList>
    </citation>
    <scope>NUCLEOTIDE SEQUENCE</scope>
    <source>
        <strain evidence="11">CBS 226.32</strain>
    </source>
</reference>
<dbReference type="GO" id="GO:0000272">
    <property type="term" value="P:polysaccharide catabolic process"/>
    <property type="evidence" value="ECO:0007669"/>
    <property type="project" value="UniProtKB-KW"/>
</dbReference>
<dbReference type="Gene3D" id="3.20.20.80">
    <property type="entry name" value="Glycosidases"/>
    <property type="match status" value="1"/>
</dbReference>
<dbReference type="Proteomes" id="UP000650833">
    <property type="component" value="Unassembled WGS sequence"/>
</dbReference>
<protein>
    <recommendedName>
        <fullName evidence="10">GH18 domain-containing protein</fullName>
    </recommendedName>
</protein>
<accession>A0A8H7QJ61</accession>
<evidence type="ECO:0000313" key="11">
    <source>
        <dbReference type="EMBL" id="KAG2192675.1"/>
    </source>
</evidence>
<dbReference type="GO" id="GO:0006032">
    <property type="term" value="P:chitin catabolic process"/>
    <property type="evidence" value="ECO:0007669"/>
    <property type="project" value="UniProtKB-KW"/>
</dbReference>
<dbReference type="EMBL" id="JAEPRC010000705">
    <property type="protein sequence ID" value="KAG2192675.1"/>
    <property type="molecule type" value="Genomic_DNA"/>
</dbReference>
<feature type="region of interest" description="Disordered" evidence="9">
    <location>
        <begin position="1"/>
        <end position="56"/>
    </location>
</feature>
<evidence type="ECO:0000256" key="8">
    <source>
        <dbReference type="RuleBase" id="RU004453"/>
    </source>
</evidence>
<dbReference type="SUPFAM" id="SSF54556">
    <property type="entry name" value="Chitinase insertion domain"/>
    <property type="match status" value="1"/>
</dbReference>
<feature type="compositionally biased region" description="Basic residues" evidence="9">
    <location>
        <begin position="11"/>
        <end position="22"/>
    </location>
</feature>
<dbReference type="PANTHER" id="PTHR11177:SF392">
    <property type="entry name" value="HAP41P"/>
    <property type="match status" value="1"/>
</dbReference>
<feature type="domain" description="GH18" evidence="10">
    <location>
        <begin position="66"/>
        <end position="434"/>
    </location>
</feature>
<dbReference type="InterPro" id="IPR050314">
    <property type="entry name" value="Glycosyl_Hydrlase_18"/>
</dbReference>
<dbReference type="GO" id="GO:0008061">
    <property type="term" value="F:chitin binding"/>
    <property type="evidence" value="ECO:0007669"/>
    <property type="project" value="InterPro"/>
</dbReference>
<name>A0A8H7QJ61_9FUNG</name>
<sequence length="434" mass="47822">MAKHTSSVSKHTNHHSLSKKHTPTTTTTNSKHKTTKHKTTKHKTTKHKTTKHKVTKRSTTNIYGKHRLIAYAVDWEIPSTISWNKFDHVAYAFAEPDANGALKSFTDSVLKKFATEAHKNKVGVSISVGGWSGSKHFSTLVKSSAKRKTFVKNIVALVNKYGLDGVNLDWEYPNDPNGVSCNAKNKNDTANYLVFIQELRKALDAKYTSVHKLITVAVGTNPFNDVKQKPITKLDSKWATAVDSFYIMAYDISGSWNTETGPNAPLLKGSTYDSSVSQAVSAWHSAGIPSKQLIVGVPFYGLALKTSKAITSSSGLSVKLAASSAIKGDSYDESSADDCPGSTASYSGEFQWRSIAKQGILKNQNGWKYYWDNGSETPYAYQSKNKKFLSFDNPKSLKDKVNYINKKSLGGAMIWSLEMDDSNHSLLNSLQGVR</sequence>
<dbReference type="GO" id="GO:0008843">
    <property type="term" value="F:endochitinase activity"/>
    <property type="evidence" value="ECO:0007669"/>
    <property type="project" value="UniProtKB-EC"/>
</dbReference>
<dbReference type="GO" id="GO:0005576">
    <property type="term" value="C:extracellular region"/>
    <property type="evidence" value="ECO:0007669"/>
    <property type="project" value="TreeGrafter"/>
</dbReference>
<evidence type="ECO:0000256" key="3">
    <source>
        <dbReference type="ARBA" id="ARBA00023024"/>
    </source>
</evidence>
<evidence type="ECO:0000259" key="10">
    <source>
        <dbReference type="PROSITE" id="PS51910"/>
    </source>
</evidence>
<keyword evidence="4" id="KW-0119">Carbohydrate metabolism</keyword>
<dbReference type="InterPro" id="IPR001579">
    <property type="entry name" value="Glyco_hydro_18_chit_AS"/>
</dbReference>
<comment type="catalytic activity">
    <reaction evidence="1">
        <text>Random endo-hydrolysis of N-acetyl-beta-D-glucosaminide (1-&gt;4)-beta-linkages in chitin and chitodextrins.</text>
        <dbReference type="EC" id="3.2.1.14"/>
    </reaction>
</comment>
<keyword evidence="2 7" id="KW-0378">Hydrolase</keyword>
<feature type="compositionally biased region" description="Polar residues" evidence="9">
    <location>
        <begin position="1"/>
        <end position="10"/>
    </location>
</feature>
<dbReference type="InterPro" id="IPR017853">
    <property type="entry name" value="GH"/>
</dbReference>
<keyword evidence="6" id="KW-0624">Polysaccharide degradation</keyword>
<feature type="non-terminal residue" evidence="11">
    <location>
        <position position="1"/>
    </location>
</feature>
<dbReference type="PROSITE" id="PS01095">
    <property type="entry name" value="GH18_1"/>
    <property type="match status" value="1"/>
</dbReference>
<dbReference type="SMART" id="SM00636">
    <property type="entry name" value="Glyco_18"/>
    <property type="match status" value="1"/>
</dbReference>
<keyword evidence="3" id="KW-0146">Chitin degradation</keyword>
<dbReference type="SUPFAM" id="SSF51445">
    <property type="entry name" value="(Trans)glycosidases"/>
    <property type="match status" value="1"/>
</dbReference>
<dbReference type="OrthoDB" id="448446at2759"/>
<evidence type="ECO:0000256" key="2">
    <source>
        <dbReference type="ARBA" id="ARBA00022801"/>
    </source>
</evidence>